<dbReference type="InterPro" id="IPR009081">
    <property type="entry name" value="PP-bd_ACP"/>
</dbReference>
<evidence type="ECO:0000313" key="2">
    <source>
        <dbReference type="EMBL" id="KYF47909.1"/>
    </source>
</evidence>
<proteinExistence type="predicted"/>
<dbReference type="Gene3D" id="1.10.1200.10">
    <property type="entry name" value="ACP-like"/>
    <property type="match status" value="1"/>
</dbReference>
<dbReference type="PROSITE" id="PS50075">
    <property type="entry name" value="CARRIER"/>
    <property type="match status" value="1"/>
</dbReference>
<comment type="caution">
    <text evidence="2">The sequence shown here is derived from an EMBL/GenBank/DDBJ whole genome shotgun (WGS) entry which is preliminary data.</text>
</comment>
<dbReference type="Pfam" id="PF00550">
    <property type="entry name" value="PP-binding"/>
    <property type="match status" value="1"/>
</dbReference>
<organism evidence="2 3">
    <name type="scientific">Sorangium cellulosum</name>
    <name type="common">Polyangium cellulosum</name>
    <dbReference type="NCBI Taxonomy" id="56"/>
    <lineage>
        <taxon>Bacteria</taxon>
        <taxon>Pseudomonadati</taxon>
        <taxon>Myxococcota</taxon>
        <taxon>Polyangia</taxon>
        <taxon>Polyangiales</taxon>
        <taxon>Polyangiaceae</taxon>
        <taxon>Sorangium</taxon>
    </lineage>
</organism>
<sequence length="81" mass="8654">MTREEIFGLLKQHIVRVIPAVSPDRILPSVSLKDLGADSVDRADISTSLKDELGVDIPLVELGKAGDLGGLVDLLYRAQSG</sequence>
<dbReference type="SUPFAM" id="SSF47336">
    <property type="entry name" value="ACP-like"/>
    <property type="match status" value="1"/>
</dbReference>
<dbReference type="Proteomes" id="UP000075604">
    <property type="component" value="Unassembled WGS sequence"/>
</dbReference>
<protein>
    <recommendedName>
        <fullName evidence="1">Carrier domain-containing protein</fullName>
    </recommendedName>
</protein>
<evidence type="ECO:0000259" key="1">
    <source>
        <dbReference type="PROSITE" id="PS50075"/>
    </source>
</evidence>
<feature type="domain" description="Carrier" evidence="1">
    <location>
        <begin position="4"/>
        <end position="79"/>
    </location>
</feature>
<dbReference type="InterPro" id="IPR036736">
    <property type="entry name" value="ACP-like_sf"/>
</dbReference>
<name>A0A150NZX5_SORCE</name>
<dbReference type="AlphaFoldDB" id="A0A150NZX5"/>
<gene>
    <name evidence="2" type="ORF">BE04_26695</name>
</gene>
<dbReference type="EMBL" id="JELX01004455">
    <property type="protein sequence ID" value="KYF47909.1"/>
    <property type="molecule type" value="Genomic_DNA"/>
</dbReference>
<evidence type="ECO:0000313" key="3">
    <source>
        <dbReference type="Proteomes" id="UP000075604"/>
    </source>
</evidence>
<reference evidence="2 3" key="1">
    <citation type="submission" date="2014-02" db="EMBL/GenBank/DDBJ databases">
        <title>The small core and large imbalanced accessory genome model reveals a collaborative survival strategy of Sorangium cellulosum strains in nature.</title>
        <authorList>
            <person name="Han K."/>
            <person name="Peng R."/>
            <person name="Blom J."/>
            <person name="Li Y.-Z."/>
        </authorList>
    </citation>
    <scope>NUCLEOTIDE SEQUENCE [LARGE SCALE GENOMIC DNA]</scope>
    <source>
        <strain evidence="2 3">So0157-18</strain>
    </source>
</reference>
<accession>A0A150NZX5</accession>